<evidence type="ECO:0000313" key="3">
    <source>
        <dbReference type="Proteomes" id="UP000269396"/>
    </source>
</evidence>
<keyword evidence="3" id="KW-1185">Reference proteome</keyword>
<feature type="compositionally biased region" description="Basic and acidic residues" evidence="1">
    <location>
        <begin position="9"/>
        <end position="26"/>
    </location>
</feature>
<gene>
    <name evidence="2" type="ORF">SMTD_LOCUS18127</name>
</gene>
<proteinExistence type="predicted"/>
<feature type="region of interest" description="Disordered" evidence="1">
    <location>
        <begin position="1"/>
        <end position="88"/>
    </location>
</feature>
<accession>A0A183PUU1</accession>
<evidence type="ECO:0000256" key="1">
    <source>
        <dbReference type="SAM" id="MobiDB-lite"/>
    </source>
</evidence>
<evidence type="ECO:0000313" key="2">
    <source>
        <dbReference type="EMBL" id="VDP76218.1"/>
    </source>
</evidence>
<organism evidence="2 3">
    <name type="scientific">Schistosoma mattheei</name>
    <dbReference type="NCBI Taxonomy" id="31246"/>
    <lineage>
        <taxon>Eukaryota</taxon>
        <taxon>Metazoa</taxon>
        <taxon>Spiralia</taxon>
        <taxon>Lophotrochozoa</taxon>
        <taxon>Platyhelminthes</taxon>
        <taxon>Trematoda</taxon>
        <taxon>Digenea</taxon>
        <taxon>Strigeidida</taxon>
        <taxon>Schistosomatoidea</taxon>
        <taxon>Schistosomatidae</taxon>
        <taxon>Schistosoma</taxon>
    </lineage>
</organism>
<dbReference type="Proteomes" id="UP000269396">
    <property type="component" value="Unassembled WGS sequence"/>
</dbReference>
<dbReference type="EMBL" id="UZAL01039913">
    <property type="protein sequence ID" value="VDP76218.1"/>
    <property type="molecule type" value="Genomic_DNA"/>
</dbReference>
<sequence length="88" mass="10424">MPDFSGARNQEEVLEVDRTHTEEITQLRHNASPQLESSRQEKERKNKEHIKPINGNRNEKNEREFDRTRNEGPGQSWLENASRRPMLD</sequence>
<feature type="compositionally biased region" description="Polar residues" evidence="1">
    <location>
        <begin position="27"/>
        <end position="37"/>
    </location>
</feature>
<reference evidence="2 3" key="1">
    <citation type="submission" date="2018-11" db="EMBL/GenBank/DDBJ databases">
        <authorList>
            <consortium name="Pathogen Informatics"/>
        </authorList>
    </citation>
    <scope>NUCLEOTIDE SEQUENCE [LARGE SCALE GENOMIC DNA]</scope>
    <source>
        <strain>Denwood</strain>
        <strain evidence="3">Zambia</strain>
    </source>
</reference>
<protein>
    <submittedName>
        <fullName evidence="2">Uncharacterized protein</fullName>
    </submittedName>
</protein>
<dbReference type="AlphaFoldDB" id="A0A183PUU1"/>
<name>A0A183PUU1_9TREM</name>
<feature type="compositionally biased region" description="Basic and acidic residues" evidence="1">
    <location>
        <begin position="38"/>
        <end position="70"/>
    </location>
</feature>